<dbReference type="Gene3D" id="1.20.1250.20">
    <property type="entry name" value="MFS general substrate transporter like domains"/>
    <property type="match status" value="2"/>
</dbReference>
<feature type="transmembrane region" description="Helical" evidence="6">
    <location>
        <begin position="191"/>
        <end position="212"/>
    </location>
</feature>
<feature type="transmembrane region" description="Helical" evidence="6">
    <location>
        <begin position="51"/>
        <end position="70"/>
    </location>
</feature>
<organism evidence="8 9">
    <name type="scientific">Spongiactinospora rosea</name>
    <dbReference type="NCBI Taxonomy" id="2248750"/>
    <lineage>
        <taxon>Bacteria</taxon>
        <taxon>Bacillati</taxon>
        <taxon>Actinomycetota</taxon>
        <taxon>Actinomycetes</taxon>
        <taxon>Streptosporangiales</taxon>
        <taxon>Streptosporangiaceae</taxon>
        <taxon>Spongiactinospora</taxon>
    </lineage>
</organism>
<evidence type="ECO:0000256" key="5">
    <source>
        <dbReference type="SAM" id="MobiDB-lite"/>
    </source>
</evidence>
<feature type="transmembrane region" description="Helical" evidence="6">
    <location>
        <begin position="135"/>
        <end position="160"/>
    </location>
</feature>
<dbReference type="Pfam" id="PF07690">
    <property type="entry name" value="MFS_1"/>
    <property type="match status" value="1"/>
</dbReference>
<dbReference type="PANTHER" id="PTHR23527:SF1">
    <property type="entry name" value="BLL3282 PROTEIN"/>
    <property type="match status" value="1"/>
</dbReference>
<feature type="transmembrane region" description="Helical" evidence="6">
    <location>
        <begin position="224"/>
        <end position="242"/>
    </location>
</feature>
<dbReference type="GO" id="GO:0005886">
    <property type="term" value="C:plasma membrane"/>
    <property type="evidence" value="ECO:0007669"/>
    <property type="project" value="UniProtKB-SubCell"/>
</dbReference>
<evidence type="ECO:0000256" key="4">
    <source>
        <dbReference type="ARBA" id="ARBA00023136"/>
    </source>
</evidence>
<dbReference type="PANTHER" id="PTHR23527">
    <property type="entry name" value="BLL3282 PROTEIN"/>
    <property type="match status" value="1"/>
</dbReference>
<evidence type="ECO:0000259" key="7">
    <source>
        <dbReference type="PROSITE" id="PS50850"/>
    </source>
</evidence>
<keyword evidence="2 6" id="KW-0812">Transmembrane</keyword>
<feature type="transmembrane region" description="Helical" evidence="6">
    <location>
        <begin position="315"/>
        <end position="338"/>
    </location>
</feature>
<reference evidence="8 9" key="1">
    <citation type="submission" date="2018-06" db="EMBL/GenBank/DDBJ databases">
        <title>Sphaerisporangium craniellae sp. nov., isolated from a marine sponge in the South China Sea.</title>
        <authorList>
            <person name="Li L."/>
        </authorList>
    </citation>
    <scope>NUCLEOTIDE SEQUENCE [LARGE SCALE GENOMIC DNA]</scope>
    <source>
        <strain evidence="8 9">LHW63015</strain>
    </source>
</reference>
<dbReference type="EMBL" id="QMEY01000011">
    <property type="protein sequence ID" value="RBQ17469.1"/>
    <property type="molecule type" value="Genomic_DNA"/>
</dbReference>
<feature type="region of interest" description="Disordered" evidence="5">
    <location>
        <begin position="375"/>
        <end position="403"/>
    </location>
</feature>
<evidence type="ECO:0000256" key="1">
    <source>
        <dbReference type="ARBA" id="ARBA00004651"/>
    </source>
</evidence>
<proteinExistence type="predicted"/>
<comment type="caution">
    <text evidence="8">The sequence shown here is derived from an EMBL/GenBank/DDBJ whole genome shotgun (WGS) entry which is preliminary data.</text>
</comment>
<feature type="transmembrane region" description="Helical" evidence="6">
    <location>
        <begin position="344"/>
        <end position="365"/>
    </location>
</feature>
<evidence type="ECO:0000313" key="9">
    <source>
        <dbReference type="Proteomes" id="UP000253303"/>
    </source>
</evidence>
<feature type="transmembrane region" description="Helical" evidence="6">
    <location>
        <begin position="76"/>
        <end position="99"/>
    </location>
</feature>
<sequence>MFGLPVLLPVIRDELGVSLAVAGVLTSAPSLGAMVSLILWGMLADRRGERLVLGSGVAVCAVLLGVAAIVEQPVVLGLVLALMGAAGAAAIVGGGRIVLRWFPAGQRGIAMGLRQVSFMLGMGLAAFVLPPIAHAYGLGGALLSCAVATVVAAILAALFVSDPPLDLPAAGTRARTPPAASPYRKPELWRVHATSALIVVPQFVVSTYGVSALVDAHAWDDVDAGRLFGAAALAGAAARLAAGYWSDRTGRRMGPLRTIVVATTVVMGVLAVAERVDPWAGVAALALAAVVTVSGNGLAYLGAGELAGPHWAGRVLGAHNTVQNVVSFGGVPVIGIVIGASGYWAGFAVGALCALAAVPLVPVMAERRAARAARAGAAPDTTATPSCQAPTPCRSGGRSQAGP</sequence>
<keyword evidence="3 6" id="KW-1133">Transmembrane helix</keyword>
<dbReference type="Proteomes" id="UP000253303">
    <property type="component" value="Unassembled WGS sequence"/>
</dbReference>
<protein>
    <submittedName>
        <fullName evidence="8">MFS transporter</fullName>
    </submittedName>
</protein>
<evidence type="ECO:0000313" key="8">
    <source>
        <dbReference type="EMBL" id="RBQ17469.1"/>
    </source>
</evidence>
<dbReference type="PROSITE" id="PS50850">
    <property type="entry name" value="MFS"/>
    <property type="match status" value="1"/>
</dbReference>
<dbReference type="SUPFAM" id="SSF103473">
    <property type="entry name" value="MFS general substrate transporter"/>
    <property type="match status" value="1"/>
</dbReference>
<feature type="domain" description="Major facilitator superfamily (MFS) profile" evidence="7">
    <location>
        <begin position="1"/>
        <end position="368"/>
    </location>
</feature>
<feature type="transmembrane region" description="Helical" evidence="6">
    <location>
        <begin position="254"/>
        <end position="273"/>
    </location>
</feature>
<dbReference type="InterPro" id="IPR011701">
    <property type="entry name" value="MFS"/>
</dbReference>
<keyword evidence="9" id="KW-1185">Reference proteome</keyword>
<evidence type="ECO:0000256" key="6">
    <source>
        <dbReference type="SAM" id="Phobius"/>
    </source>
</evidence>
<dbReference type="GO" id="GO:0022857">
    <property type="term" value="F:transmembrane transporter activity"/>
    <property type="evidence" value="ECO:0007669"/>
    <property type="project" value="InterPro"/>
</dbReference>
<dbReference type="InterPro" id="IPR036259">
    <property type="entry name" value="MFS_trans_sf"/>
</dbReference>
<dbReference type="InterPro" id="IPR052952">
    <property type="entry name" value="MFS-Transporter"/>
</dbReference>
<comment type="subcellular location">
    <subcellularLocation>
        <location evidence="1">Cell membrane</location>
        <topology evidence="1">Multi-pass membrane protein</topology>
    </subcellularLocation>
</comment>
<evidence type="ECO:0000256" key="2">
    <source>
        <dbReference type="ARBA" id="ARBA00022692"/>
    </source>
</evidence>
<accession>A0A366LVT1</accession>
<feature type="transmembrane region" description="Helical" evidence="6">
    <location>
        <begin position="111"/>
        <end position="129"/>
    </location>
</feature>
<name>A0A366LVT1_9ACTN</name>
<evidence type="ECO:0000256" key="3">
    <source>
        <dbReference type="ARBA" id="ARBA00022989"/>
    </source>
</evidence>
<gene>
    <name evidence="8" type="ORF">DP939_24100</name>
</gene>
<feature type="transmembrane region" description="Helical" evidence="6">
    <location>
        <begin position="15"/>
        <end position="39"/>
    </location>
</feature>
<dbReference type="AlphaFoldDB" id="A0A366LVT1"/>
<feature type="transmembrane region" description="Helical" evidence="6">
    <location>
        <begin position="279"/>
        <end position="303"/>
    </location>
</feature>
<dbReference type="InterPro" id="IPR020846">
    <property type="entry name" value="MFS_dom"/>
</dbReference>
<keyword evidence="4 6" id="KW-0472">Membrane</keyword>